<evidence type="ECO:0000313" key="4">
    <source>
        <dbReference type="Proteomes" id="UP000076848"/>
    </source>
</evidence>
<keyword evidence="4" id="KW-1185">Reference proteome</keyword>
<dbReference type="Pfam" id="PF13302">
    <property type="entry name" value="Acetyltransf_3"/>
    <property type="match status" value="1"/>
</dbReference>
<dbReference type="RefSeq" id="WP_066129986.1">
    <property type="nucleotide sequence ID" value="NZ_FKIF01000007.1"/>
</dbReference>
<feature type="region of interest" description="Disordered" evidence="1">
    <location>
        <begin position="1"/>
        <end position="29"/>
    </location>
</feature>
<keyword evidence="3" id="KW-0012">Acyltransferase</keyword>
<reference evidence="3 4" key="1">
    <citation type="submission" date="2016-04" db="EMBL/GenBank/DDBJ databases">
        <authorList>
            <consortium name="Pathogen Informatics"/>
        </authorList>
    </citation>
    <scope>NUCLEOTIDE SEQUENCE [LARGE SCALE GENOMIC DNA]</scope>
    <source>
        <strain evidence="3 4">H050680373</strain>
    </source>
</reference>
<dbReference type="InterPro" id="IPR000182">
    <property type="entry name" value="GNAT_dom"/>
</dbReference>
<dbReference type="STRING" id="288768.SAMEA3906486_03591"/>
<dbReference type="OrthoDB" id="5295305at2"/>
<dbReference type="EMBL" id="FKIF01000007">
    <property type="protein sequence ID" value="SAI71527.1"/>
    <property type="molecule type" value="Genomic_DNA"/>
</dbReference>
<dbReference type="PROSITE" id="PS51186">
    <property type="entry name" value="GNAT"/>
    <property type="match status" value="1"/>
</dbReference>
<proteinExistence type="predicted"/>
<dbReference type="Proteomes" id="UP000076848">
    <property type="component" value="Unassembled WGS sequence"/>
</dbReference>
<name>A0A157SM60_9BORD</name>
<evidence type="ECO:0000259" key="2">
    <source>
        <dbReference type="PROSITE" id="PS51186"/>
    </source>
</evidence>
<gene>
    <name evidence="3" type="primary">ydaF</name>
    <name evidence="3" type="ORF">SAMEA3906486_03591</name>
</gene>
<evidence type="ECO:0000313" key="3">
    <source>
        <dbReference type="EMBL" id="SAI71527.1"/>
    </source>
</evidence>
<accession>A0A157SM60</accession>
<dbReference type="SUPFAM" id="SSF55729">
    <property type="entry name" value="Acyl-CoA N-acyltransferases (Nat)"/>
    <property type="match status" value="1"/>
</dbReference>
<dbReference type="GO" id="GO:1990189">
    <property type="term" value="F:protein N-terminal-serine acetyltransferase activity"/>
    <property type="evidence" value="ECO:0007669"/>
    <property type="project" value="TreeGrafter"/>
</dbReference>
<feature type="domain" description="N-acetyltransferase" evidence="2">
    <location>
        <begin position="37"/>
        <end position="195"/>
    </location>
</feature>
<organism evidence="3 4">
    <name type="scientific">Bordetella ansorpii</name>
    <dbReference type="NCBI Taxonomy" id="288768"/>
    <lineage>
        <taxon>Bacteria</taxon>
        <taxon>Pseudomonadati</taxon>
        <taxon>Pseudomonadota</taxon>
        <taxon>Betaproteobacteria</taxon>
        <taxon>Burkholderiales</taxon>
        <taxon>Alcaligenaceae</taxon>
        <taxon>Bordetella</taxon>
    </lineage>
</organism>
<dbReference type="InterPro" id="IPR051908">
    <property type="entry name" value="Ribosomal_N-acetyltransferase"/>
</dbReference>
<dbReference type="AlphaFoldDB" id="A0A157SM60"/>
<dbReference type="Gene3D" id="3.40.630.30">
    <property type="match status" value="1"/>
</dbReference>
<sequence>MSAPSFSNAFGQPIGAPLPDWRPRPLPPRTPIQGRLCRLEPLDAARHAEDLADVFGQAPDGRAWTYLFKGPFASRQEHLAYVAQQAASQDTLHHAVVDQVTGKVVGTLALMRMDPANGVIEVGHVTFSPSLQRTALSTEAQYLLMRRVFDELGYRRYEWKCDSLNAPSRATAQRLGFQFEGIFRQAVVYKGRTRDTAWFSIIDGEWPARRAAFERWLAPENFDENGVQRRRLGEMA</sequence>
<dbReference type="InterPro" id="IPR016181">
    <property type="entry name" value="Acyl_CoA_acyltransferase"/>
</dbReference>
<dbReference type="PANTHER" id="PTHR43441:SF2">
    <property type="entry name" value="FAMILY ACETYLTRANSFERASE, PUTATIVE (AFU_ORTHOLOGUE AFUA_7G00850)-RELATED"/>
    <property type="match status" value="1"/>
</dbReference>
<evidence type="ECO:0000256" key="1">
    <source>
        <dbReference type="SAM" id="MobiDB-lite"/>
    </source>
</evidence>
<keyword evidence="3" id="KW-0808">Transferase</keyword>
<dbReference type="GO" id="GO:0008999">
    <property type="term" value="F:protein-N-terminal-alanine acetyltransferase activity"/>
    <property type="evidence" value="ECO:0007669"/>
    <property type="project" value="TreeGrafter"/>
</dbReference>
<dbReference type="FunFam" id="3.40.630.30:FF:000047">
    <property type="entry name" value="Acetyltransferase, GNAT family"/>
    <property type="match status" value="1"/>
</dbReference>
<protein>
    <submittedName>
        <fullName evidence="3">GNAT family acetyltransferase</fullName>
        <ecNumber evidence="3">2.3.1.-</ecNumber>
    </submittedName>
</protein>
<feature type="compositionally biased region" description="Polar residues" evidence="1">
    <location>
        <begin position="1"/>
        <end position="10"/>
    </location>
</feature>
<dbReference type="PANTHER" id="PTHR43441">
    <property type="entry name" value="RIBOSOMAL-PROTEIN-SERINE ACETYLTRANSFERASE"/>
    <property type="match status" value="1"/>
</dbReference>
<dbReference type="EC" id="2.3.1.-" evidence="3"/>